<dbReference type="OrthoDB" id="9794429at2"/>
<evidence type="ECO:0000313" key="6">
    <source>
        <dbReference type="Proteomes" id="UP000001732"/>
    </source>
</evidence>
<name>B5Y837_COPPD</name>
<dbReference type="HOGENOM" id="CLU_1552692_0_0_9"/>
<dbReference type="InterPro" id="IPR002820">
    <property type="entry name" value="Mopterin_CF_biosynth-C_dom"/>
</dbReference>
<gene>
    <name evidence="5" type="ordered locus">COPRO5265_0579</name>
</gene>
<reference evidence="6" key="1">
    <citation type="submission" date="2008-08" db="EMBL/GenBank/DDBJ databases">
        <title>The complete genome sequence of Coprothermobacter proteolyticus strain ATCC 5245 / DSM 5265 / BT.</title>
        <authorList>
            <person name="Dodson R.J."/>
            <person name="Durkin A.S."/>
            <person name="Wu M."/>
            <person name="Eisen J."/>
            <person name="Sutton G."/>
        </authorList>
    </citation>
    <scope>NUCLEOTIDE SEQUENCE [LARGE SCALE GENOMIC DNA]</scope>
    <source>
        <strain evidence="6">ATCC 35245 / DSM 5265 / OCM 4 / BT</strain>
    </source>
</reference>
<dbReference type="eggNOG" id="COG0315">
    <property type="taxonomic scope" value="Bacteria"/>
</dbReference>
<organism evidence="5 6">
    <name type="scientific">Coprothermobacter proteolyticus (strain ATCC 35245 / DSM 5265 / OCM 4 / BT)</name>
    <dbReference type="NCBI Taxonomy" id="309798"/>
    <lineage>
        <taxon>Bacteria</taxon>
        <taxon>Pseudomonadati</taxon>
        <taxon>Coprothermobacterota</taxon>
        <taxon>Coprothermobacteria</taxon>
        <taxon>Coprothermobacterales</taxon>
        <taxon>Coprothermobacteraceae</taxon>
        <taxon>Coprothermobacter</taxon>
    </lineage>
</organism>
<evidence type="ECO:0000259" key="4">
    <source>
        <dbReference type="Pfam" id="PF01967"/>
    </source>
</evidence>
<feature type="domain" description="Molybdopterin cofactor biosynthesis C (MoaC)" evidence="4">
    <location>
        <begin position="44"/>
        <end position="94"/>
    </location>
</feature>
<dbReference type="UniPathway" id="UPA00344"/>
<keyword evidence="6" id="KW-1185">Reference proteome</keyword>
<dbReference type="RefSeq" id="WP_012543706.1">
    <property type="nucleotide sequence ID" value="NC_011295.1"/>
</dbReference>
<evidence type="ECO:0000256" key="3">
    <source>
        <dbReference type="ARBA" id="ARBA00055087"/>
    </source>
</evidence>
<comment type="function">
    <text evidence="3">Catalyzes the conversion of (8S)-3',8-cyclo-7,8-dihydroguanosine 5'-triphosphate to cyclic pyranopterin monophosphate (cPMP).</text>
</comment>
<reference evidence="5 6" key="2">
    <citation type="journal article" date="2014" name="Genome Announc.">
        <title>Complete Genome Sequence of Coprothermobacter proteolyticus DSM 5265.</title>
        <authorList>
            <person name="Alexiev A."/>
            <person name="Coil D.A."/>
            <person name="Badger J.H."/>
            <person name="Enticknap J."/>
            <person name="Ward N."/>
            <person name="Robb F.T."/>
            <person name="Eisen J.A."/>
        </authorList>
    </citation>
    <scope>NUCLEOTIDE SEQUENCE [LARGE SCALE GENOMIC DNA]</scope>
    <source>
        <strain evidence="6">ATCC 35245 / DSM 5265 / OCM 4 / BT</strain>
    </source>
</reference>
<dbReference type="GO" id="GO:0006777">
    <property type="term" value="P:Mo-molybdopterin cofactor biosynthetic process"/>
    <property type="evidence" value="ECO:0007669"/>
    <property type="project" value="UniProtKB-KW"/>
</dbReference>
<sequence length="172" mass="19212">MRFTHFENGQAIMVNIGEKSLSHRVTKAVLFGTRFSVPLARKAMTLTHEFIPMAHPLPIAPLNSSFKRKAQVIEVQVSCDYKTGLELEAIMAAAGFMKEIPYLGFAAITHKEGGKSGTLERRAQIYREGFSFQKGIWYRVVGKGWLKATEHGLEKVPDFQLEAGDVILCSLQ</sequence>
<proteinExistence type="predicted"/>
<dbReference type="KEGG" id="cpo:COPRO5265_0579"/>
<dbReference type="SUPFAM" id="SSF55040">
    <property type="entry name" value="Molybdenum cofactor biosynthesis protein C, MoaC"/>
    <property type="match status" value="1"/>
</dbReference>
<dbReference type="Pfam" id="PF01967">
    <property type="entry name" value="MoaC"/>
    <property type="match status" value="1"/>
</dbReference>
<comment type="pathway">
    <text evidence="1">Cofactor biosynthesis; molybdopterin biosynthesis.</text>
</comment>
<protein>
    <recommendedName>
        <fullName evidence="4">Molybdopterin cofactor biosynthesis C (MoaC) domain-containing protein</fullName>
    </recommendedName>
</protein>
<dbReference type="AlphaFoldDB" id="B5Y837"/>
<keyword evidence="2" id="KW-0501">Molybdenum cofactor biosynthesis</keyword>
<dbReference type="EMBL" id="CP001145">
    <property type="protein sequence ID" value="ACI17054.1"/>
    <property type="molecule type" value="Genomic_DNA"/>
</dbReference>
<dbReference type="Gene3D" id="3.30.70.640">
    <property type="entry name" value="Molybdopterin cofactor biosynthesis C (MoaC) domain"/>
    <property type="match status" value="1"/>
</dbReference>
<dbReference type="STRING" id="309798.COPRO5265_0579"/>
<evidence type="ECO:0000313" key="5">
    <source>
        <dbReference type="EMBL" id="ACI17054.1"/>
    </source>
</evidence>
<evidence type="ECO:0000256" key="1">
    <source>
        <dbReference type="ARBA" id="ARBA00005046"/>
    </source>
</evidence>
<dbReference type="InterPro" id="IPR036522">
    <property type="entry name" value="MoaC_sf"/>
</dbReference>
<evidence type="ECO:0000256" key="2">
    <source>
        <dbReference type="ARBA" id="ARBA00023150"/>
    </source>
</evidence>
<accession>B5Y837</accession>
<dbReference type="Proteomes" id="UP000001732">
    <property type="component" value="Chromosome"/>
</dbReference>